<keyword evidence="4" id="KW-0472">Membrane</keyword>
<gene>
    <name evidence="7" type="ORF">CDO81_14050</name>
</gene>
<evidence type="ECO:0000256" key="6">
    <source>
        <dbReference type="SAM" id="SignalP"/>
    </source>
</evidence>
<keyword evidence="8" id="KW-1185">Reference proteome</keyword>
<feature type="signal peptide" evidence="6">
    <location>
        <begin position="1"/>
        <end position="29"/>
    </location>
</feature>
<evidence type="ECO:0000256" key="2">
    <source>
        <dbReference type="ARBA" id="ARBA00005722"/>
    </source>
</evidence>
<comment type="caution">
    <text evidence="7">The sequence shown here is derived from an EMBL/GenBank/DDBJ whole genome shotgun (WGS) entry which is preliminary data.</text>
</comment>
<dbReference type="EMBL" id="NISI01000005">
    <property type="protein sequence ID" value="OWR03608.1"/>
    <property type="molecule type" value="Genomic_DNA"/>
</dbReference>
<organism evidence="7 8">
    <name type="scientific">Roseateles puraquae</name>
    <dbReference type="NCBI Taxonomy" id="431059"/>
    <lineage>
        <taxon>Bacteria</taxon>
        <taxon>Pseudomonadati</taxon>
        <taxon>Pseudomonadota</taxon>
        <taxon>Betaproteobacteria</taxon>
        <taxon>Burkholderiales</taxon>
        <taxon>Sphaerotilaceae</taxon>
        <taxon>Roseateles</taxon>
    </lineage>
</organism>
<dbReference type="Proteomes" id="UP000197446">
    <property type="component" value="Unassembled WGS sequence"/>
</dbReference>
<dbReference type="PANTHER" id="PTHR38776:SF1">
    <property type="entry name" value="MLTA-INTERACTING PROTEIN-RELATED"/>
    <property type="match status" value="1"/>
</dbReference>
<dbReference type="Pfam" id="PF06629">
    <property type="entry name" value="MipA"/>
    <property type="match status" value="1"/>
</dbReference>
<evidence type="ECO:0000256" key="5">
    <source>
        <dbReference type="ARBA" id="ARBA00023237"/>
    </source>
</evidence>
<comment type="similarity">
    <text evidence="2">Belongs to the MipA/OmpV family.</text>
</comment>
<dbReference type="AlphaFoldDB" id="A0A254NDW5"/>
<evidence type="ECO:0000313" key="7">
    <source>
        <dbReference type="EMBL" id="OWR03608.1"/>
    </source>
</evidence>
<evidence type="ECO:0000256" key="3">
    <source>
        <dbReference type="ARBA" id="ARBA00022729"/>
    </source>
</evidence>
<accession>A0A254NDW5</accession>
<protein>
    <recommendedName>
        <fullName evidence="9">Structural protein MipA</fullName>
    </recommendedName>
</protein>
<keyword evidence="3 6" id="KW-0732">Signal</keyword>
<evidence type="ECO:0008006" key="9">
    <source>
        <dbReference type="Google" id="ProtNLM"/>
    </source>
</evidence>
<dbReference type="InterPro" id="IPR010583">
    <property type="entry name" value="MipA"/>
</dbReference>
<dbReference type="GO" id="GO:0009279">
    <property type="term" value="C:cell outer membrane"/>
    <property type="evidence" value="ECO:0007669"/>
    <property type="project" value="UniProtKB-SubCell"/>
</dbReference>
<reference evidence="7 8" key="1">
    <citation type="journal article" date="2007" name="Int. J. Syst. Evol. Microbiol.">
        <title>Description of Pelomonas aquatica sp. nov. and Pelomonas puraquae sp. nov., isolated from industrial and haemodialysis water.</title>
        <authorList>
            <person name="Gomila M."/>
            <person name="Bowien B."/>
            <person name="Falsen E."/>
            <person name="Moore E.R."/>
            <person name="Lalucat J."/>
        </authorList>
    </citation>
    <scope>NUCLEOTIDE SEQUENCE [LARGE SCALE GENOMIC DNA]</scope>
    <source>
        <strain evidence="7 8">CCUG 52769</strain>
    </source>
</reference>
<evidence type="ECO:0000256" key="4">
    <source>
        <dbReference type="ARBA" id="ARBA00023136"/>
    </source>
</evidence>
<keyword evidence="5" id="KW-0998">Cell outer membrane</keyword>
<name>A0A254NDW5_9BURK</name>
<sequence length="280" mass="29902">MPAPRPMFRRRLSLLRSAPLMLLALAGLARHDAARAAGSLLLLDDPPEAATWQGGLSVRGWPSAPGSARQREALLPALSYESPDGLFAATDTGLGWNLAPALLGHDSAKAWQLGARLWPQSGRSRRESPPGVDRLGSRLITQLFANAQPVPELLLQSGLSWGSGRHHNGNQLELGATSGIPVGADLIGISLAATYADAAHLRGSFGIGPRESQASGLPVFRPHAGWQDWSVAVSAEHKFSADWTVNGQWLHAHLVDQAAASPLAHSHDQPSFLISVWHRF</sequence>
<comment type="subcellular location">
    <subcellularLocation>
        <location evidence="1">Cell outer membrane</location>
    </subcellularLocation>
</comment>
<dbReference type="PANTHER" id="PTHR38776">
    <property type="entry name" value="MLTA-INTERACTING PROTEIN-RELATED"/>
    <property type="match status" value="1"/>
</dbReference>
<evidence type="ECO:0000256" key="1">
    <source>
        <dbReference type="ARBA" id="ARBA00004442"/>
    </source>
</evidence>
<feature type="chain" id="PRO_5011993185" description="Structural protein MipA" evidence="6">
    <location>
        <begin position="30"/>
        <end position="280"/>
    </location>
</feature>
<proteinExistence type="inferred from homology"/>
<evidence type="ECO:0000313" key="8">
    <source>
        <dbReference type="Proteomes" id="UP000197446"/>
    </source>
</evidence>